<protein>
    <recommendedName>
        <fullName evidence="3">Sigma-70 family RNA polymerase sigma factor</fullName>
    </recommendedName>
</protein>
<reference evidence="1" key="2">
    <citation type="submission" date="2023-01" db="EMBL/GenBank/DDBJ databases">
        <title>Draft genome sequence of Portibacter lacus strain NBRC 108769.</title>
        <authorList>
            <person name="Sun Q."/>
            <person name="Mori K."/>
        </authorList>
    </citation>
    <scope>NUCLEOTIDE SEQUENCE</scope>
    <source>
        <strain evidence="1">NBRC 108769</strain>
    </source>
</reference>
<gene>
    <name evidence="1" type="ORF">GCM10007940_25780</name>
</gene>
<comment type="caution">
    <text evidence="1">The sequence shown here is derived from an EMBL/GenBank/DDBJ whole genome shotgun (WGS) entry which is preliminary data.</text>
</comment>
<keyword evidence="2" id="KW-1185">Reference proteome</keyword>
<dbReference type="SUPFAM" id="SSF88659">
    <property type="entry name" value="Sigma3 and sigma4 domains of RNA polymerase sigma factors"/>
    <property type="match status" value="1"/>
</dbReference>
<dbReference type="EMBL" id="BSOH01000014">
    <property type="protein sequence ID" value="GLR17963.1"/>
    <property type="molecule type" value="Genomic_DNA"/>
</dbReference>
<proteinExistence type="predicted"/>
<accession>A0AA37SNF8</accession>
<evidence type="ECO:0008006" key="3">
    <source>
        <dbReference type="Google" id="ProtNLM"/>
    </source>
</evidence>
<sequence length="202" mass="23400">MGKEFLDDERLVECIQMGGSERKKALAQIFHSPGLKQRVINYVVYNGGSVDEGEGVFTECILIVDKNVRHEKYKGHSTLVTYTYGVAKNYWANKRRLVKKKLVELDKGYNDLSDYQNPELIFIEKELATKLNHILSLLTKKCQTVLKLWSNDVSYEEIGKELEIEKTASLRKLKYDCQQKLKEALLQNTSLIPNYYNAESRR</sequence>
<evidence type="ECO:0000313" key="1">
    <source>
        <dbReference type="EMBL" id="GLR17963.1"/>
    </source>
</evidence>
<dbReference type="RefSeq" id="WP_235291639.1">
    <property type="nucleotide sequence ID" value="NZ_BSOH01000014.1"/>
</dbReference>
<name>A0AA37SNF8_9BACT</name>
<reference evidence="1" key="1">
    <citation type="journal article" date="2014" name="Int. J. Syst. Evol. Microbiol.">
        <title>Complete genome sequence of Corynebacterium casei LMG S-19264T (=DSM 44701T), isolated from a smear-ripened cheese.</title>
        <authorList>
            <consortium name="US DOE Joint Genome Institute (JGI-PGF)"/>
            <person name="Walter F."/>
            <person name="Albersmeier A."/>
            <person name="Kalinowski J."/>
            <person name="Ruckert C."/>
        </authorList>
    </citation>
    <scope>NUCLEOTIDE SEQUENCE</scope>
    <source>
        <strain evidence="1">NBRC 108769</strain>
    </source>
</reference>
<dbReference type="Proteomes" id="UP001156666">
    <property type="component" value="Unassembled WGS sequence"/>
</dbReference>
<dbReference type="AlphaFoldDB" id="A0AA37SNF8"/>
<dbReference type="InterPro" id="IPR013324">
    <property type="entry name" value="RNA_pol_sigma_r3/r4-like"/>
</dbReference>
<evidence type="ECO:0000313" key="2">
    <source>
        <dbReference type="Proteomes" id="UP001156666"/>
    </source>
</evidence>
<organism evidence="1 2">
    <name type="scientific">Portibacter lacus</name>
    <dbReference type="NCBI Taxonomy" id="1099794"/>
    <lineage>
        <taxon>Bacteria</taxon>
        <taxon>Pseudomonadati</taxon>
        <taxon>Bacteroidota</taxon>
        <taxon>Saprospiria</taxon>
        <taxon>Saprospirales</taxon>
        <taxon>Haliscomenobacteraceae</taxon>
        <taxon>Portibacter</taxon>
    </lineage>
</organism>